<dbReference type="EMBL" id="KX349284">
    <property type="protein sequence ID" value="AOO09976.1"/>
    <property type="molecule type" value="Genomic_DNA"/>
</dbReference>
<dbReference type="EMBL" id="KX349252">
    <property type="protein sequence ID" value="AOO03122.1"/>
    <property type="molecule type" value="Genomic_DNA"/>
</dbReference>
<evidence type="ECO:0000313" key="56">
    <source>
        <dbReference type="EMBL" id="AOO09761.1"/>
    </source>
</evidence>
<dbReference type="EMBL" id="KX349227">
    <property type="protein sequence ID" value="AON97769.1"/>
    <property type="molecule type" value="Genomic_DNA"/>
</dbReference>
<evidence type="ECO:0000313" key="2">
    <source>
        <dbReference type="EMBL" id="AON97769.1"/>
    </source>
</evidence>
<evidence type="ECO:0000313" key="41">
    <source>
        <dbReference type="EMBL" id="AOO06544.1"/>
    </source>
</evidence>
<evidence type="ECO:0000313" key="6">
    <source>
        <dbReference type="EMBL" id="AON98628.1"/>
    </source>
</evidence>
<dbReference type="EMBL" id="KX349272">
    <property type="protein sequence ID" value="AOO07400.1"/>
    <property type="molecule type" value="Genomic_DNA"/>
</dbReference>
<dbReference type="EMBL" id="KX349274">
    <property type="protein sequence ID" value="AOO07830.1"/>
    <property type="molecule type" value="Genomic_DNA"/>
</dbReference>
<dbReference type="EMBL" id="KX349239">
    <property type="protein sequence ID" value="AOO00342.1"/>
    <property type="molecule type" value="Genomic_DNA"/>
</dbReference>
<evidence type="ECO:0000313" key="14">
    <source>
        <dbReference type="EMBL" id="AOO00342.1"/>
    </source>
</evidence>
<dbReference type="Proteomes" id="UP000220999">
    <property type="component" value="Segment"/>
</dbReference>
<dbReference type="Proteomes" id="UP000220729">
    <property type="component" value="Segment"/>
</dbReference>
<dbReference type="Proteomes" id="UP000219823">
    <property type="component" value="Segment"/>
</dbReference>
<dbReference type="EMBL" id="KX349276">
    <property type="protein sequence ID" value="AOO08260.1"/>
    <property type="molecule type" value="Genomic_DNA"/>
</dbReference>
<dbReference type="Proteomes" id="UP000220975">
    <property type="component" value="Segment"/>
</dbReference>
<evidence type="ECO:0000313" key="50">
    <source>
        <dbReference type="EMBL" id="AOO08474.1"/>
    </source>
</evidence>
<evidence type="ECO:0000313" key="57">
    <source>
        <dbReference type="EMBL" id="AOO09976.1"/>
    </source>
</evidence>
<evidence type="ECO:0000313" key="59">
    <source>
        <dbReference type="Proteomes" id="UP000219765"/>
    </source>
</evidence>
<reference evidence="58 59" key="1">
    <citation type="journal article" date="2016" name="Environ. Microbiol.">
        <title>Genomic diversification of marine cyanophages into stable ecotypes.</title>
        <authorList>
            <person name="Marston M.F."/>
            <person name="Martiny J.B."/>
        </authorList>
    </citation>
    <scope>NUCLEOTIDE SEQUENCE [LARGE SCALE GENOMIC DNA]</scope>
    <source>
        <strain evidence="1">Fa_02_0709</strain>
        <strain evidence="2">Fa_10_0709</strain>
        <strain evidence="3">Fa_24_0709</strain>
        <strain evidence="4">LIS_01_1010</strain>
        <strain evidence="5">LIS_02_1013</strain>
        <strain evidence="6">LIS_06_1010</strain>
        <strain evidence="7">LIS_09_1010</strain>
        <strain evidence="8">LIS_11_1010</strain>
        <strain evidence="9">LIS_12_1010</strain>
        <strain evidence="10">LIS_14_1013</strain>
        <strain evidence="11">NJ_05_1013</strain>
        <strain evidence="12">Np_01_0709</strain>
        <strain evidence="13">Np_01_1112</strain>
        <strain evidence="14">Np_03_0709</strain>
        <strain evidence="15">Np_03_1112</strain>
        <strain evidence="16">Np_04_1112</strain>
        <strain evidence="17">Np_06_0912</strain>
        <strain evidence="18">Np_11_1112</strain>
        <strain evidence="19">Np_12_0912</strain>
        <strain evidence="20">Np_14_0912</strain>
        <strain evidence="21">Np_15_0709</strain>
        <strain evidence="22">Np_15_1112</strain>
        <strain evidence="23">Np_19_1112</strain>
        <strain evidence="24">Np_20_0912</strain>
        <strain evidence="25">Np_23_1112</strain>
        <strain evidence="26">Np_24_1112</strain>
        <strain evidence="27">Np_31_1112</strain>
        <strain evidence="28">Np_33_0912</strain>
        <strain evidence="29">Np_36_1112</strain>
        <strain evidence="30">RW_02_0113</strain>
        <strain evidence="31">RW_02_0709</strain>
        <strain evidence="32">RW_03_0709</strain>
        <strain evidence="33">RW_08_1112</strain>
        <strain evidence="34">RW_11_0905</strain>
        <strain evidence="35">RW_12_0113</strain>
        <strain evidence="36">RW_12_0709</strain>
        <strain evidence="37">RW_14_1112</strain>
        <strain evidence="38">RW_17_0113</strain>
        <strain evidence="39">RW_26_0905</strain>
        <strain evidence="40">RW_29_1112</strain>
        <strain evidence="41">RW_30_0905</strain>
        <strain evidence="42">RW_34_0905</strain>
        <strain evidence="43">RW_40_1112</strain>
        <strain evidence="44">Sn_25_0709</strain>
        <strain evidence="45">W1_01_0709</strain>
        <strain evidence="46">W1_01_0910</strain>
        <strain evidence="47">W1_03_0709</strain>
        <strain evidence="48">W1_08_0709</strain>
        <strain evidence="49">W1_09_0709</strain>
        <strain evidence="50">W1_12_0909</strain>
        <strain evidence="51">W1_13_0709</strain>
        <strain evidence="52">W1_16_0709</strain>
        <strain evidence="53">W2_02_0709</strain>
        <strain evidence="54">W2_13_0910</strain>
        <strain evidence="55">W2_14_0910</strain>
        <strain evidence="56">W2_32_0910</strain>
        <strain evidence="57">W2_39_0910</strain>
    </source>
</reference>
<evidence type="ECO:0000313" key="36">
    <source>
        <dbReference type="EMBL" id="AOO05261.1"/>
    </source>
</evidence>
<dbReference type="EMBL" id="KX349242">
    <property type="protein sequence ID" value="AOO00983.1"/>
    <property type="molecule type" value="Genomic_DNA"/>
</dbReference>
<dbReference type="EMBL" id="KX349251">
    <property type="protein sequence ID" value="AOO02908.1"/>
    <property type="molecule type" value="Genomic_DNA"/>
</dbReference>
<dbReference type="Proteomes" id="UP000220101">
    <property type="component" value="Segment"/>
</dbReference>
<gene>
    <name evidence="1" type="ORF">Fa020709_042</name>
    <name evidence="2" type="ORF">Fa100709_042</name>
    <name evidence="3" type="ORF">Fa240709_042</name>
    <name evidence="4" type="ORF">LIS011010_042</name>
    <name evidence="5" type="ORF">LIS021013_043</name>
    <name evidence="6" type="ORF">LIS061010_043</name>
    <name evidence="7" type="ORF">LIS091010_042</name>
    <name evidence="8" type="ORF">LIS111010_042</name>
    <name evidence="9" type="ORF">LIS121010_042</name>
    <name evidence="10" type="ORF">LIS141013_042</name>
    <name evidence="11" type="ORF">NJ_05_1013_042</name>
    <name evidence="12" type="ORF">Np010709_042</name>
    <name evidence="13" type="ORF">Np011112_042</name>
    <name evidence="14" type="ORF">Np030709_042</name>
    <name evidence="15" type="ORF">Np031112_042</name>
    <name evidence="16" type="ORF">Np041112_042</name>
    <name evidence="17" type="ORF">Np060912_042</name>
    <name evidence="18" type="ORF">Np111112_042</name>
    <name evidence="19" type="ORF">Np120912_042</name>
    <name evidence="20" type="ORF">Np140912_042</name>
    <name evidence="21" type="ORF">Np150709_042</name>
    <name evidence="22" type="ORF">Np151112_042</name>
    <name evidence="23" type="ORF">Np191112_042</name>
    <name evidence="24" type="ORF">Np200912_042</name>
    <name evidence="25" type="ORF">Np231112_042</name>
    <name evidence="26" type="ORF">Np241112_042</name>
    <name evidence="27" type="ORF">Np311112_042</name>
    <name evidence="28" type="ORF">Np330912_042</name>
    <name evidence="29" type="ORF">Np361112_042</name>
    <name evidence="30" type="ORF">RW020113_042</name>
    <name evidence="31" type="ORF">RW020709_042</name>
    <name evidence="32" type="ORF">RW030709_042</name>
    <name evidence="33" type="ORF">RW081112_042</name>
    <name evidence="34" type="ORF">RW110905_042</name>
    <name evidence="35" type="ORF">RW120113_042</name>
    <name evidence="36" type="ORF">RW120709_042</name>
    <name evidence="37" type="ORF">RW141112_042</name>
    <name evidence="38" type="ORF">RW170113_042</name>
    <name evidence="39" type="ORF">RW260905_042</name>
    <name evidence="40" type="ORF">RW291112_042</name>
    <name evidence="41" type="ORF">RW300905_042</name>
    <name evidence="42" type="ORF">RW340905_042</name>
    <name evidence="43" type="ORF">RW401112_042</name>
    <name evidence="44" type="ORF">Sn250709_042</name>
    <name evidence="45" type="ORF">W1010709_042</name>
    <name evidence="46" type="ORF">W1010910_042</name>
    <name evidence="47" type="ORF">W1030709_043</name>
    <name evidence="48" type="ORF">W1080709_042</name>
    <name evidence="49" type="ORF">W1090709_042</name>
    <name evidence="50" type="ORF">W1120909_042</name>
    <name evidence="51" type="ORF">W1130709_042</name>
    <name evidence="52" type="ORF">W1160709_042</name>
    <name evidence="53" type="ORF">W2020709_042</name>
    <name evidence="54" type="ORF">W2130910_042</name>
    <name evidence="55" type="ORF">W2140910_042</name>
    <name evidence="56" type="ORF">W2320910_042</name>
    <name evidence="57" type="ORF">W2390910_042</name>
</gene>
<dbReference type="Proteomes" id="UP000220656">
    <property type="component" value="Segment"/>
</dbReference>
<evidence type="ECO:0000313" key="5">
    <source>
        <dbReference type="EMBL" id="AON98413.1"/>
    </source>
</evidence>
<evidence type="ECO:0000313" key="28">
    <source>
        <dbReference type="EMBL" id="AOO03336.1"/>
    </source>
</evidence>
<dbReference type="Proteomes" id="UP000220431">
    <property type="component" value="Genome"/>
</dbReference>
<evidence type="ECO:0000313" key="40">
    <source>
        <dbReference type="EMBL" id="AOO06330.1"/>
    </source>
</evidence>
<evidence type="ECO:0000313" key="32">
    <source>
        <dbReference type="EMBL" id="AOO04406.1"/>
    </source>
</evidence>
<evidence type="ECO:0000313" key="51">
    <source>
        <dbReference type="EMBL" id="AOO08689.1"/>
    </source>
</evidence>
<dbReference type="Proteomes" id="UP000220257">
    <property type="component" value="Genome"/>
</dbReference>
<protein>
    <submittedName>
        <fullName evidence="20">Uncharacterized protein</fullName>
    </submittedName>
</protein>
<dbReference type="EMBL" id="KX349259">
    <property type="protein sequence ID" value="AOO04620.1"/>
    <property type="molecule type" value="Genomic_DNA"/>
</dbReference>
<dbReference type="Proteomes" id="UP000220657">
    <property type="component" value="Segment"/>
</dbReference>
<dbReference type="EMBL" id="KX349235">
    <property type="protein sequence ID" value="AON99486.1"/>
    <property type="molecule type" value="Genomic_DNA"/>
</dbReference>
<evidence type="ECO:0000313" key="12">
    <source>
        <dbReference type="EMBL" id="AON99913.1"/>
    </source>
</evidence>
<evidence type="ECO:0000313" key="33">
    <source>
        <dbReference type="EMBL" id="AOO04620.1"/>
    </source>
</evidence>
<dbReference type="EMBL" id="KX349230">
    <property type="protein sequence ID" value="AON98413.1"/>
    <property type="molecule type" value="Genomic_DNA"/>
</dbReference>
<evidence type="ECO:0000313" key="27">
    <source>
        <dbReference type="EMBL" id="AOO03122.1"/>
    </source>
</evidence>
<evidence type="ECO:0000313" key="20">
    <source>
        <dbReference type="EMBL" id="AOO01625.1"/>
    </source>
</evidence>
<dbReference type="EMBL" id="KX349240">
    <property type="protein sequence ID" value="AOO00556.1"/>
    <property type="molecule type" value="Genomic_DNA"/>
</dbReference>
<accession>A0A1D7RJR1</accession>
<evidence type="ECO:0000313" key="38">
    <source>
        <dbReference type="EMBL" id="AOO05903.1"/>
    </source>
</evidence>
<dbReference type="EMBL" id="KX349228">
    <property type="protein sequence ID" value="AON97983.1"/>
    <property type="molecule type" value="Genomic_DNA"/>
</dbReference>
<dbReference type="Proteomes" id="UP000220290">
    <property type="component" value="Segment"/>
</dbReference>
<dbReference type="Proteomes" id="UP000220062">
    <property type="component" value="Segment"/>
</dbReference>
<dbReference type="Proteomes" id="UP000219987">
    <property type="component" value="Segment"/>
</dbReference>
<evidence type="ECO:0000313" key="4">
    <source>
        <dbReference type="EMBL" id="AON98197.1"/>
    </source>
</evidence>
<evidence type="ECO:0000313" key="49">
    <source>
        <dbReference type="EMBL" id="AOO08260.1"/>
    </source>
</evidence>
<dbReference type="EMBL" id="KX349265">
    <property type="protein sequence ID" value="AOO05903.1"/>
    <property type="molecule type" value="Genomic_DNA"/>
</dbReference>
<dbReference type="EMBL" id="KX349249">
    <property type="protein sequence ID" value="AOO02480.1"/>
    <property type="molecule type" value="Genomic_DNA"/>
</dbReference>
<dbReference type="Proteomes" id="UP000220738">
    <property type="component" value="Segment"/>
</dbReference>
<evidence type="ECO:0000313" key="34">
    <source>
        <dbReference type="EMBL" id="AOO04833.1"/>
    </source>
</evidence>
<dbReference type="EMBL" id="KX349260">
    <property type="protein sequence ID" value="AOO04833.1"/>
    <property type="molecule type" value="Genomic_DNA"/>
</dbReference>
<dbReference type="Proteomes" id="UP000220280">
    <property type="component" value="Segment"/>
</dbReference>
<evidence type="ECO:0000313" key="35">
    <source>
        <dbReference type="EMBL" id="AOO05047.1"/>
    </source>
</evidence>
<dbReference type="Proteomes" id="UP000219792">
    <property type="component" value="Segment"/>
</dbReference>
<dbReference type="EMBL" id="KX349281">
    <property type="protein sequence ID" value="AOO09333.1"/>
    <property type="molecule type" value="Genomic_DNA"/>
</dbReference>
<evidence type="ECO:0000313" key="42">
    <source>
        <dbReference type="EMBL" id="AOO06758.1"/>
    </source>
</evidence>
<evidence type="ECO:0000313" key="43">
    <source>
        <dbReference type="EMBL" id="AOO06972.1"/>
    </source>
</evidence>
<dbReference type="EMBL" id="KX349256">
    <property type="protein sequence ID" value="AOO03978.1"/>
    <property type="molecule type" value="Genomic_DNA"/>
</dbReference>
<evidence type="ECO:0000313" key="47">
    <source>
        <dbReference type="EMBL" id="AOO07830.1"/>
    </source>
</evidence>
<dbReference type="EMBL" id="KX349246">
    <property type="protein sequence ID" value="AOO01839.1"/>
    <property type="molecule type" value="Genomic_DNA"/>
</dbReference>
<evidence type="ECO:0000313" key="11">
    <source>
        <dbReference type="EMBL" id="AON99700.1"/>
    </source>
</evidence>
<dbReference type="EMBL" id="KX349271">
    <property type="protein sequence ID" value="AOO07186.1"/>
    <property type="molecule type" value="Genomic_DNA"/>
</dbReference>
<dbReference type="Proteomes" id="UP000220287">
    <property type="component" value="Segment"/>
</dbReference>
<evidence type="ECO:0000313" key="55">
    <source>
        <dbReference type="EMBL" id="AOO09547.1"/>
    </source>
</evidence>
<dbReference type="EMBL" id="KX349226">
    <property type="protein sequence ID" value="AON97555.1"/>
    <property type="molecule type" value="Genomic_DNA"/>
</dbReference>
<dbReference type="Proteomes" id="UP000220420">
    <property type="component" value="Segment"/>
</dbReference>
<dbReference type="Proteomes" id="UP000220813">
    <property type="component" value="Segment"/>
</dbReference>
<dbReference type="Proteomes" id="UP000219810">
    <property type="component" value="Segment"/>
</dbReference>
<dbReference type="Proteomes" id="UP000220799">
    <property type="component" value="Segment"/>
</dbReference>
<dbReference type="EMBL" id="KX349267">
    <property type="protein sequence ID" value="AOO06330.1"/>
    <property type="molecule type" value="Genomic_DNA"/>
</dbReference>
<evidence type="ECO:0000313" key="15">
    <source>
        <dbReference type="EMBL" id="AOO00556.1"/>
    </source>
</evidence>
<dbReference type="EMBL" id="KX349257">
    <property type="protein sequence ID" value="AOO04192.1"/>
    <property type="molecule type" value="Genomic_DNA"/>
</dbReference>
<dbReference type="Proteomes" id="UP000219978">
    <property type="component" value="Segment"/>
</dbReference>
<dbReference type="EMBL" id="KX349258">
    <property type="protein sequence ID" value="AOO04406.1"/>
    <property type="molecule type" value="Genomic_DNA"/>
</dbReference>
<evidence type="ECO:0000313" key="37">
    <source>
        <dbReference type="EMBL" id="AOO05475.1"/>
    </source>
</evidence>
<dbReference type="EMBL" id="KX349234">
    <property type="protein sequence ID" value="AON99271.1"/>
    <property type="molecule type" value="Genomic_DNA"/>
</dbReference>
<dbReference type="Proteomes" id="UP000220171">
    <property type="component" value="Segment"/>
</dbReference>
<dbReference type="Proteomes" id="UP000220556">
    <property type="component" value="Segment"/>
</dbReference>
<dbReference type="Proteomes" id="UP000220510">
    <property type="component" value="Genome"/>
</dbReference>
<dbReference type="EMBL" id="KX349243">
    <property type="protein sequence ID" value="AOO01197.1"/>
    <property type="molecule type" value="Genomic_DNA"/>
</dbReference>
<evidence type="ECO:0000313" key="24">
    <source>
        <dbReference type="EMBL" id="AOO02480.1"/>
    </source>
</evidence>
<dbReference type="Proteomes" id="UP000220301">
    <property type="component" value="Segment"/>
</dbReference>
<evidence type="ECO:0000313" key="45">
    <source>
        <dbReference type="EMBL" id="AOO07400.1"/>
    </source>
</evidence>
<dbReference type="Proteomes" id="UP000219866">
    <property type="component" value="Segment"/>
</dbReference>
<dbReference type="Proteomes" id="UP000220212">
    <property type="component" value="Segment"/>
</dbReference>
<dbReference type="Proteomes" id="UP000220231">
    <property type="component" value="Segment"/>
</dbReference>
<evidence type="ECO:0000313" key="44">
    <source>
        <dbReference type="EMBL" id="AOO07186.1"/>
    </source>
</evidence>
<evidence type="ECO:0000313" key="54">
    <source>
        <dbReference type="EMBL" id="AOO09333.1"/>
    </source>
</evidence>
<dbReference type="Proteomes" id="UP000229411">
    <property type="component" value="Segment"/>
</dbReference>
<dbReference type="EMBL" id="KX349263">
    <property type="protein sequence ID" value="AOO05475.1"/>
    <property type="molecule type" value="Genomic_DNA"/>
</dbReference>
<dbReference type="Proteomes" id="UP000220036">
    <property type="component" value="Segment"/>
</dbReference>
<evidence type="ECO:0000313" key="25">
    <source>
        <dbReference type="EMBL" id="AOO02694.1"/>
    </source>
</evidence>
<dbReference type="EMBL" id="KX349254">
    <property type="protein sequence ID" value="AOO03550.1"/>
    <property type="molecule type" value="Genomic_DNA"/>
</dbReference>
<dbReference type="EMBL" id="KX349282">
    <property type="protein sequence ID" value="AOO09547.1"/>
    <property type="molecule type" value="Genomic_DNA"/>
</dbReference>
<evidence type="ECO:0000313" key="7">
    <source>
        <dbReference type="EMBL" id="AON98843.1"/>
    </source>
</evidence>
<evidence type="ECO:0000313" key="53">
    <source>
        <dbReference type="EMBL" id="AOO09118.1"/>
    </source>
</evidence>
<dbReference type="Proteomes" id="UP000220628">
    <property type="component" value="Segment"/>
</dbReference>
<dbReference type="Proteomes" id="UP000220457">
    <property type="component" value="Segment"/>
</dbReference>
<dbReference type="Proteomes" id="UP000219918">
    <property type="component" value="Segment"/>
</dbReference>
<dbReference type="EMBL" id="KX349279">
    <property type="protein sequence ID" value="AOO08904.1"/>
    <property type="molecule type" value="Genomic_DNA"/>
</dbReference>
<evidence type="ECO:0000313" key="21">
    <source>
        <dbReference type="EMBL" id="AOO01839.1"/>
    </source>
</evidence>
<dbReference type="EMBL" id="KX349248">
    <property type="protein sequence ID" value="AOO02267.1"/>
    <property type="molecule type" value="Genomic_DNA"/>
</dbReference>
<dbReference type="EMBL" id="KX349232">
    <property type="protein sequence ID" value="AON98843.1"/>
    <property type="molecule type" value="Genomic_DNA"/>
</dbReference>
<dbReference type="Proteomes" id="UP000220274">
    <property type="component" value="Genome"/>
</dbReference>
<dbReference type="Proteomes" id="UP000220326">
    <property type="component" value="Segment"/>
</dbReference>
<dbReference type="EMBL" id="KX349247">
    <property type="protein sequence ID" value="AOO02053.1"/>
    <property type="molecule type" value="Genomic_DNA"/>
</dbReference>
<evidence type="ECO:0000313" key="18">
    <source>
        <dbReference type="EMBL" id="AOO01197.1"/>
    </source>
</evidence>
<dbReference type="EMBL" id="KX349245">
    <property type="protein sequence ID" value="AOO01625.1"/>
    <property type="molecule type" value="Genomic_DNA"/>
</dbReference>
<dbReference type="Proteomes" id="UP000220437">
    <property type="component" value="Segment"/>
</dbReference>
<dbReference type="Proteomes" id="UP000220874">
    <property type="component" value="Segment"/>
</dbReference>
<dbReference type="EMBL" id="KX349250">
    <property type="protein sequence ID" value="AOO02694.1"/>
    <property type="molecule type" value="Genomic_DNA"/>
</dbReference>
<dbReference type="EMBL" id="KX349229">
    <property type="protein sequence ID" value="AON98197.1"/>
    <property type="molecule type" value="Genomic_DNA"/>
</dbReference>
<evidence type="ECO:0000313" key="13">
    <source>
        <dbReference type="EMBL" id="AOO00128.1"/>
    </source>
</evidence>
<dbReference type="Proteomes" id="UP000220745">
    <property type="component" value="Segment"/>
</dbReference>
<dbReference type="EMBL" id="KX349283">
    <property type="protein sequence ID" value="AOO09761.1"/>
    <property type="molecule type" value="Genomic_DNA"/>
</dbReference>
<evidence type="ECO:0000313" key="9">
    <source>
        <dbReference type="EMBL" id="AON99271.1"/>
    </source>
</evidence>
<evidence type="ECO:0000313" key="31">
    <source>
        <dbReference type="EMBL" id="AOO04192.1"/>
    </source>
</evidence>
<dbReference type="EMBL" id="KX349261">
    <property type="protein sequence ID" value="AOO05047.1"/>
    <property type="molecule type" value="Genomic_DNA"/>
</dbReference>
<dbReference type="Proteomes" id="UP000220862">
    <property type="component" value="Segment"/>
</dbReference>
<evidence type="ECO:0000313" key="26">
    <source>
        <dbReference type="EMBL" id="AOO02908.1"/>
    </source>
</evidence>
<evidence type="ECO:0000313" key="8">
    <source>
        <dbReference type="EMBL" id="AON99057.1"/>
    </source>
</evidence>
<dbReference type="EMBL" id="KX349244">
    <property type="protein sequence ID" value="AOO01411.1"/>
    <property type="molecule type" value="Genomic_DNA"/>
</dbReference>
<evidence type="ECO:0000313" key="48">
    <source>
        <dbReference type="EMBL" id="AOO08045.1"/>
    </source>
</evidence>
<dbReference type="Proteomes" id="UP000220477">
    <property type="component" value="Segment"/>
</dbReference>
<dbReference type="EMBL" id="KX349241">
    <property type="protein sequence ID" value="AOO00769.1"/>
    <property type="molecule type" value="Genomic_DNA"/>
</dbReference>
<dbReference type="EMBL" id="KX349277">
    <property type="protein sequence ID" value="AOO08474.1"/>
    <property type="molecule type" value="Genomic_DNA"/>
</dbReference>
<evidence type="ECO:0000313" key="10">
    <source>
        <dbReference type="EMBL" id="AON99486.1"/>
    </source>
</evidence>
<dbReference type="Proteomes" id="UP000219893">
    <property type="component" value="Segment"/>
</dbReference>
<dbReference type="Proteomes" id="UP000219847">
    <property type="component" value="Segment"/>
</dbReference>
<dbReference type="EMBL" id="KX349238">
    <property type="protein sequence ID" value="AOO00128.1"/>
    <property type="molecule type" value="Genomic_DNA"/>
</dbReference>
<dbReference type="EMBL" id="KX349275">
    <property type="protein sequence ID" value="AOO08045.1"/>
    <property type="molecule type" value="Genomic_DNA"/>
</dbReference>
<dbReference type="Proteomes" id="UP000220084">
    <property type="component" value="Segment"/>
</dbReference>
<dbReference type="Proteomes" id="UP000220587">
    <property type="component" value="Segment"/>
</dbReference>
<dbReference type="EMBL" id="KX349273">
    <property type="protein sequence ID" value="AOO07614.1"/>
    <property type="molecule type" value="Genomic_DNA"/>
</dbReference>
<dbReference type="EMBL" id="KX349270">
    <property type="protein sequence ID" value="AOO06972.1"/>
    <property type="molecule type" value="Genomic_DNA"/>
</dbReference>
<evidence type="ECO:0000313" key="60">
    <source>
        <dbReference type="Proteomes" id="UP000220975"/>
    </source>
</evidence>
<dbReference type="Proteomes" id="UP000219765">
    <property type="component" value="Segment"/>
</dbReference>
<organism evidence="20 60">
    <name type="scientific">Synechococcus phage S-RIM2</name>
    <dbReference type="NCBI Taxonomy" id="687800"/>
    <lineage>
        <taxon>Viruses</taxon>
        <taxon>Duplodnaviria</taxon>
        <taxon>Heunggongvirae</taxon>
        <taxon>Uroviricota</taxon>
        <taxon>Caudoviricetes</taxon>
        <taxon>Pantevenvirales</taxon>
        <taxon>Kyanoviridae</taxon>
        <taxon>Nerrivikvirus</taxon>
        <taxon>Nerrivikvirus srim2</taxon>
    </lineage>
</organism>
<dbReference type="EMBL" id="KX349237">
    <property type="protein sequence ID" value="AON99913.1"/>
    <property type="molecule type" value="Genomic_DNA"/>
</dbReference>
<evidence type="ECO:0000313" key="46">
    <source>
        <dbReference type="EMBL" id="AOO07614.1"/>
    </source>
</evidence>
<dbReference type="EMBL" id="KX349266">
    <property type="protein sequence ID" value="AOO06117.1"/>
    <property type="molecule type" value="Genomic_DNA"/>
</dbReference>
<evidence type="ECO:0000313" key="16">
    <source>
        <dbReference type="EMBL" id="AOO00769.1"/>
    </source>
</evidence>
<evidence type="ECO:0000313" key="39">
    <source>
        <dbReference type="EMBL" id="AOO06117.1"/>
    </source>
</evidence>
<dbReference type="EMBL" id="KX349236">
    <property type="protein sequence ID" value="AON99700.1"/>
    <property type="molecule type" value="Genomic_DNA"/>
</dbReference>
<dbReference type="EMBL" id="KX349233">
    <property type="protein sequence ID" value="AON99057.1"/>
    <property type="molecule type" value="Genomic_DNA"/>
</dbReference>
<dbReference type="Proteomes" id="UP000220899">
    <property type="component" value="Segment"/>
</dbReference>
<evidence type="ECO:0000313" key="52">
    <source>
        <dbReference type="EMBL" id="AOO08904.1"/>
    </source>
</evidence>
<dbReference type="Proteomes" id="UP000220787">
    <property type="component" value="Segment"/>
</dbReference>
<dbReference type="EMBL" id="KX349262">
    <property type="protein sequence ID" value="AOO05261.1"/>
    <property type="molecule type" value="Genomic_DNA"/>
</dbReference>
<dbReference type="EMBL" id="KX349231">
    <property type="protein sequence ID" value="AON98628.1"/>
    <property type="molecule type" value="Genomic_DNA"/>
</dbReference>
<dbReference type="Proteomes" id="UP000220822">
    <property type="component" value="Genome"/>
</dbReference>
<dbReference type="EMBL" id="KX349280">
    <property type="protein sequence ID" value="AOO09118.1"/>
    <property type="molecule type" value="Genomic_DNA"/>
</dbReference>
<dbReference type="Proteomes" id="UP000220878">
    <property type="component" value="Genome"/>
</dbReference>
<dbReference type="Proteomes" id="UP000219940">
    <property type="component" value="Segment"/>
</dbReference>
<proteinExistence type="predicted"/>
<dbReference type="Proteomes" id="UP000219867">
    <property type="component" value="Segment"/>
</dbReference>
<name>A0A1D7RJR1_9CAUD</name>
<dbReference type="EMBL" id="KX349278">
    <property type="protein sequence ID" value="AOO08689.1"/>
    <property type="molecule type" value="Genomic_DNA"/>
</dbReference>
<evidence type="ECO:0000313" key="23">
    <source>
        <dbReference type="EMBL" id="AOO02267.1"/>
    </source>
</evidence>
<evidence type="ECO:0000313" key="17">
    <source>
        <dbReference type="EMBL" id="AOO00983.1"/>
    </source>
</evidence>
<dbReference type="Proteomes" id="UP000220815">
    <property type="component" value="Genome"/>
</dbReference>
<dbReference type="Proteomes" id="UP000220375">
    <property type="component" value="Segment"/>
</dbReference>
<evidence type="ECO:0000313" key="58">
    <source>
        <dbReference type="Proteomes" id="UP000219740"/>
    </source>
</evidence>
<evidence type="ECO:0000313" key="30">
    <source>
        <dbReference type="EMBL" id="AOO03978.1"/>
    </source>
</evidence>
<dbReference type="EMBL" id="KX349253">
    <property type="protein sequence ID" value="AOO03336.1"/>
    <property type="molecule type" value="Genomic_DNA"/>
</dbReference>
<evidence type="ECO:0000313" key="29">
    <source>
        <dbReference type="EMBL" id="AOO03550.1"/>
    </source>
</evidence>
<evidence type="ECO:0000313" key="19">
    <source>
        <dbReference type="EMBL" id="AOO01411.1"/>
    </source>
</evidence>
<dbReference type="Proteomes" id="UP000220455">
    <property type="component" value="Segment"/>
</dbReference>
<evidence type="ECO:0000313" key="22">
    <source>
        <dbReference type="EMBL" id="AOO02053.1"/>
    </source>
</evidence>
<dbReference type="Proteomes" id="UP000220968">
    <property type="component" value="Segment"/>
</dbReference>
<dbReference type="Proteomes" id="UP000219740">
    <property type="component" value="Genome"/>
</dbReference>
<sequence>MANTNDVIVIDLEKFPHIEQWGEKLGGNLGLEYFYLEDRFFDYIPQHIKYLRFSAKDALFGAKYWGETRFKKSDYGVNEEGTTLKDKVEVDTTIVKEHTIPFMKAVIRLATQEIFERRYVTLRSKYSTLEDATWDDQFAEATAYLEDNTVTVKLIDRLAELRGLTLADFAAKVVEKHNEWKDSVYDLAVSEQSVSTKLKACSNMAEVNVFLEDYFGVAMSNQQCLEYNRCTIDDETGNIERKEPFVYGIRF</sequence>
<dbReference type="EMBL" id="KX349269">
    <property type="protein sequence ID" value="AOO06758.1"/>
    <property type="molecule type" value="Genomic_DNA"/>
</dbReference>
<evidence type="ECO:0000313" key="1">
    <source>
        <dbReference type="EMBL" id="AON97555.1"/>
    </source>
</evidence>
<dbReference type="EMBL" id="KX349268">
    <property type="protein sequence ID" value="AOO06544.1"/>
    <property type="molecule type" value="Genomic_DNA"/>
</dbReference>
<dbReference type="Proteomes" id="UP000220960">
    <property type="component" value="Segment"/>
</dbReference>
<evidence type="ECO:0000313" key="3">
    <source>
        <dbReference type="EMBL" id="AON97983.1"/>
    </source>
</evidence>